<gene>
    <name evidence="2" type="ordered locus">Bathy11g03630</name>
</gene>
<sequence length="181" mass="20609">MVNSGRVSRVGDLRDIFKKEEEEMMMVVTKTTFLDDDDEKSEEEEEIVETERQEDGEEEEEKGGDDEEEDKEENVYEVSVRVLGTLESFDASNSVGVLKDDAFALTFDASSMSPTFKWKLKSLYFLIGEYEKCSFSSPSSTSTRFSILRNGVLRVRIAQNASGLDVNAYHEAAKIREEFLH</sequence>
<dbReference type="GO" id="GO:1990879">
    <property type="term" value="C:CST complex"/>
    <property type="evidence" value="ECO:0007669"/>
    <property type="project" value="InterPro"/>
</dbReference>
<dbReference type="AlphaFoldDB" id="K8EKI1"/>
<feature type="compositionally biased region" description="Acidic residues" evidence="1">
    <location>
        <begin position="34"/>
        <end position="72"/>
    </location>
</feature>
<dbReference type="Proteomes" id="UP000198341">
    <property type="component" value="Chromosome 11"/>
</dbReference>
<evidence type="ECO:0000313" key="2">
    <source>
        <dbReference type="EMBL" id="CCO18536.1"/>
    </source>
</evidence>
<dbReference type="GeneID" id="19013042"/>
<dbReference type="Pfam" id="PF15490">
    <property type="entry name" value="Ten1_2"/>
    <property type="match status" value="1"/>
</dbReference>
<reference evidence="2 3" key="1">
    <citation type="submission" date="2011-10" db="EMBL/GenBank/DDBJ databases">
        <authorList>
            <person name="Genoscope - CEA"/>
        </authorList>
    </citation>
    <scope>NUCLEOTIDE SEQUENCE [LARGE SCALE GENOMIC DNA]</scope>
    <source>
        <strain evidence="2 3">RCC 1105</strain>
    </source>
</reference>
<dbReference type="RefSeq" id="XP_007510191.1">
    <property type="nucleotide sequence ID" value="XM_007510129.1"/>
</dbReference>
<dbReference type="OrthoDB" id="342190at2759"/>
<dbReference type="Gene3D" id="2.40.50.140">
    <property type="entry name" value="Nucleic acid-binding proteins"/>
    <property type="match status" value="1"/>
</dbReference>
<feature type="region of interest" description="Disordered" evidence="1">
    <location>
        <begin position="29"/>
        <end position="74"/>
    </location>
</feature>
<dbReference type="EMBL" id="FO082268">
    <property type="protein sequence ID" value="CCO18536.1"/>
    <property type="molecule type" value="Genomic_DNA"/>
</dbReference>
<organism evidence="2 3">
    <name type="scientific">Bathycoccus prasinos</name>
    <dbReference type="NCBI Taxonomy" id="41875"/>
    <lineage>
        <taxon>Eukaryota</taxon>
        <taxon>Viridiplantae</taxon>
        <taxon>Chlorophyta</taxon>
        <taxon>Mamiellophyceae</taxon>
        <taxon>Mamiellales</taxon>
        <taxon>Bathycoccaceae</taxon>
        <taxon>Bathycoccus</taxon>
    </lineage>
</organism>
<evidence type="ECO:0000313" key="3">
    <source>
        <dbReference type="Proteomes" id="UP000198341"/>
    </source>
</evidence>
<protein>
    <submittedName>
        <fullName evidence="2">Uncharacterized protein</fullName>
    </submittedName>
</protein>
<dbReference type="InterPro" id="IPR029146">
    <property type="entry name" value="Ten1_animal_plant"/>
</dbReference>
<dbReference type="InterPro" id="IPR012340">
    <property type="entry name" value="NA-bd_OB-fold"/>
</dbReference>
<dbReference type="GO" id="GO:0003697">
    <property type="term" value="F:single-stranded DNA binding"/>
    <property type="evidence" value="ECO:0007669"/>
    <property type="project" value="InterPro"/>
</dbReference>
<keyword evidence="3" id="KW-1185">Reference proteome</keyword>
<accession>K8EKI1</accession>
<name>K8EKI1_9CHLO</name>
<evidence type="ECO:0000256" key="1">
    <source>
        <dbReference type="SAM" id="MobiDB-lite"/>
    </source>
</evidence>
<dbReference type="KEGG" id="bpg:Bathy11g03630"/>
<proteinExistence type="predicted"/>